<protein>
    <submittedName>
        <fullName evidence="2">Uncharacterized protein</fullName>
    </submittedName>
</protein>
<keyword evidence="3" id="KW-1185">Reference proteome</keyword>
<gene>
    <name evidence="2" type="ORF">CLF_108386</name>
</gene>
<name>G7YHZ5_CLOSI</name>
<sequence>IIGDRNCGSFDRCMARTRFLQLRLLLMMMRELVELKKCAVVLKCLILNGEVIPISFRMKKNVFGHPTAIPVGPTHLDWPGPETLGTVNQTNDAHRPTPVPEEVVSRHAPISEDAYTFQREEAKRTAEKIRNERAAQNRIKAQLLAEMKADREEKRRNRSAVRNTLSVSSGHATRRKHDVYDAAKLPKPRQEQLRCRVGSEPHFTVTFDLDDFGAVDFTEDFNLLTYNAAHSLSVTNHLTDFDYRLPTMFSCALASGGTHDVILVHPGGSSNTPITLEFPSSAVYGDLLSNLQNLVLPANQPPSVQLTAAPTNSPALSALRYHLKSIRVTDQCFQLITTNWPRQTLPRCTTLNVEDAHDSNACLTQSLVSLGLSDGSGVSVRHVSANCPFEAAVVAEQTHTVSHPSTENPAADLLPNDPSRDADSEPDTPPPGNEFSLAFPPGGQQLVPQPPGGYMPRSGRTLMENLPEQYSTKERCVNVPIHVSAFQDTGLQCWMRNFISVPCPIHCISSLFPFDFHNRTSCVTSLNLNYYPLVTTELITCLVSKWPHLTELQLNGLQTGQIQPETVDQLGALRNLRLLSLNGLSSVCDRNIRTLINLPELRILRLAGTSVTDAGWIQMAASSVTSSRPLAELDASGLRNNLTSRGLEAIVQLFPNLHHLTIAASEPNNGIADFEVTSMLLTGFDTRTRSTQRQVKTYLPTVGSFYPQLVTLRPVQVLLFRLFRSCLFMGHPLQHLDGLESIPSLDASLLERYCAHSYVIRIAGCAILKEARRTTRCTDIEARWSKWLERDRKSELFFFRMYRKLSDTSFPLRKTNPPADSGECSPTLVLSQLGRFHRLQTLDLGGQISEESEVRVLKQIVPQLPDLHYLAVSNLPVAHLVVGAERISTCQSVTVAAIIVSEDDPAARCVLLSAPPDTLWTNLFDARPLSHILRSSPNLTLLLNAAMFHSHPPVRSFSPSIPIPDGMCADLGTVTTTEPVSRCNRTRGFTQAAFSSPHNEVDNREKQLRETGENAWTQTLSDHLKQRCEEAVNYRTQVRFRRGGHVDQRNPAFHTGVDDNSQTVDSKPQQTKVAVDADPSAQMDMGIL</sequence>
<dbReference type="EMBL" id="DF143317">
    <property type="protein sequence ID" value="GAA52578.1"/>
    <property type="molecule type" value="Genomic_DNA"/>
</dbReference>
<evidence type="ECO:0000313" key="2">
    <source>
        <dbReference type="EMBL" id="GAA52578.1"/>
    </source>
</evidence>
<evidence type="ECO:0000313" key="3">
    <source>
        <dbReference type="Proteomes" id="UP000008909"/>
    </source>
</evidence>
<feature type="compositionally biased region" description="Polar residues" evidence="1">
    <location>
        <begin position="1058"/>
        <end position="1072"/>
    </location>
</feature>
<reference evidence="2" key="1">
    <citation type="journal article" date="2011" name="Genome Biol.">
        <title>The draft genome of the carcinogenic human liver fluke Clonorchis sinensis.</title>
        <authorList>
            <person name="Wang X."/>
            <person name="Chen W."/>
            <person name="Huang Y."/>
            <person name="Sun J."/>
            <person name="Men J."/>
            <person name="Liu H."/>
            <person name="Luo F."/>
            <person name="Guo L."/>
            <person name="Lv X."/>
            <person name="Deng C."/>
            <person name="Zhou C."/>
            <person name="Fan Y."/>
            <person name="Li X."/>
            <person name="Huang L."/>
            <person name="Hu Y."/>
            <person name="Liang C."/>
            <person name="Hu X."/>
            <person name="Xu J."/>
            <person name="Yu X."/>
        </authorList>
    </citation>
    <scope>NUCLEOTIDE SEQUENCE [LARGE SCALE GENOMIC DNA]</scope>
    <source>
        <strain evidence="2">Henan</strain>
    </source>
</reference>
<evidence type="ECO:0000256" key="1">
    <source>
        <dbReference type="SAM" id="MobiDB-lite"/>
    </source>
</evidence>
<dbReference type="InterPro" id="IPR051341">
    <property type="entry name" value="Zyg-11_UBL_adapter"/>
</dbReference>
<feature type="non-terminal residue" evidence="2">
    <location>
        <position position="1"/>
    </location>
</feature>
<dbReference type="InterPro" id="IPR032675">
    <property type="entry name" value="LRR_dom_sf"/>
</dbReference>
<feature type="region of interest" description="Disordered" evidence="1">
    <location>
        <begin position="398"/>
        <end position="457"/>
    </location>
</feature>
<dbReference type="Proteomes" id="UP000008909">
    <property type="component" value="Unassembled WGS sequence"/>
</dbReference>
<feature type="region of interest" description="Disordered" evidence="1">
    <location>
        <begin position="1046"/>
        <end position="1088"/>
    </location>
</feature>
<dbReference type="SUPFAM" id="SSF52047">
    <property type="entry name" value="RNI-like"/>
    <property type="match status" value="1"/>
</dbReference>
<accession>G7YHZ5</accession>
<organism evidence="2 3">
    <name type="scientific">Clonorchis sinensis</name>
    <name type="common">Chinese liver fluke</name>
    <dbReference type="NCBI Taxonomy" id="79923"/>
    <lineage>
        <taxon>Eukaryota</taxon>
        <taxon>Metazoa</taxon>
        <taxon>Spiralia</taxon>
        <taxon>Lophotrochozoa</taxon>
        <taxon>Platyhelminthes</taxon>
        <taxon>Trematoda</taxon>
        <taxon>Digenea</taxon>
        <taxon>Opisthorchiida</taxon>
        <taxon>Opisthorchiata</taxon>
        <taxon>Opisthorchiidae</taxon>
        <taxon>Clonorchis</taxon>
    </lineage>
</organism>
<reference key="2">
    <citation type="submission" date="2011-10" db="EMBL/GenBank/DDBJ databases">
        <title>The genome and transcriptome sequence of Clonorchis sinensis provide insights into the carcinogenic liver fluke.</title>
        <authorList>
            <person name="Wang X."/>
            <person name="Huang Y."/>
            <person name="Chen W."/>
            <person name="Liu H."/>
            <person name="Guo L."/>
            <person name="Chen Y."/>
            <person name="Luo F."/>
            <person name="Zhou W."/>
            <person name="Sun J."/>
            <person name="Mao Q."/>
            <person name="Liang P."/>
            <person name="Zhou C."/>
            <person name="Tian Y."/>
            <person name="Men J."/>
            <person name="Lv X."/>
            <person name="Huang L."/>
            <person name="Zhou J."/>
            <person name="Hu Y."/>
            <person name="Li R."/>
            <person name="Zhang F."/>
            <person name="Lei H."/>
            <person name="Li X."/>
            <person name="Hu X."/>
            <person name="Liang C."/>
            <person name="Xu J."/>
            <person name="Wu Z."/>
            <person name="Yu X."/>
        </authorList>
    </citation>
    <scope>NUCLEOTIDE SEQUENCE</scope>
    <source>
        <strain>Henan</strain>
    </source>
</reference>
<dbReference type="AlphaFoldDB" id="G7YHZ5"/>
<feature type="compositionally biased region" description="Polar residues" evidence="1">
    <location>
        <begin position="160"/>
        <end position="171"/>
    </location>
</feature>
<feature type="region of interest" description="Disordered" evidence="1">
    <location>
        <begin position="149"/>
        <end position="181"/>
    </location>
</feature>
<dbReference type="PANTHER" id="PTHR12904:SF23">
    <property type="entry name" value="PROTEIN ZER-1 HOMOLOG"/>
    <property type="match status" value="1"/>
</dbReference>
<feature type="compositionally biased region" description="Polar residues" evidence="1">
    <location>
        <begin position="398"/>
        <end position="408"/>
    </location>
</feature>
<proteinExistence type="predicted"/>
<dbReference type="PANTHER" id="PTHR12904">
    <property type="match status" value="1"/>
</dbReference>
<dbReference type="Gene3D" id="3.80.10.10">
    <property type="entry name" value="Ribonuclease Inhibitor"/>
    <property type="match status" value="1"/>
</dbReference>